<name>A0AAE1FXU3_PETCI</name>
<sequence>MQGAQEWEEPRILKWPLIDASSWCLGRREWTVVAPGVTLYLGQDGTSEGDRTGITVARSAELHCREEHVTRHNKRS</sequence>
<reference evidence="1" key="1">
    <citation type="submission" date="2023-10" db="EMBL/GenBank/DDBJ databases">
        <title>Genome assemblies of two species of porcelain crab, Petrolisthes cinctipes and Petrolisthes manimaculis (Anomura: Porcellanidae).</title>
        <authorList>
            <person name="Angst P."/>
        </authorList>
    </citation>
    <scope>NUCLEOTIDE SEQUENCE</scope>
    <source>
        <strain evidence="1">PB745_01</strain>
        <tissue evidence="1">Gill</tissue>
    </source>
</reference>
<evidence type="ECO:0000313" key="2">
    <source>
        <dbReference type="Proteomes" id="UP001286313"/>
    </source>
</evidence>
<dbReference type="Proteomes" id="UP001286313">
    <property type="component" value="Unassembled WGS sequence"/>
</dbReference>
<organism evidence="1 2">
    <name type="scientific">Petrolisthes cinctipes</name>
    <name type="common">Flat porcelain crab</name>
    <dbReference type="NCBI Taxonomy" id="88211"/>
    <lineage>
        <taxon>Eukaryota</taxon>
        <taxon>Metazoa</taxon>
        <taxon>Ecdysozoa</taxon>
        <taxon>Arthropoda</taxon>
        <taxon>Crustacea</taxon>
        <taxon>Multicrustacea</taxon>
        <taxon>Malacostraca</taxon>
        <taxon>Eumalacostraca</taxon>
        <taxon>Eucarida</taxon>
        <taxon>Decapoda</taxon>
        <taxon>Pleocyemata</taxon>
        <taxon>Anomura</taxon>
        <taxon>Galatheoidea</taxon>
        <taxon>Porcellanidae</taxon>
        <taxon>Petrolisthes</taxon>
    </lineage>
</organism>
<keyword evidence="2" id="KW-1185">Reference proteome</keyword>
<gene>
    <name evidence="1" type="ORF">Pcinc_014032</name>
</gene>
<protein>
    <submittedName>
        <fullName evidence="1">Uncharacterized protein</fullName>
    </submittedName>
</protein>
<comment type="caution">
    <text evidence="1">The sequence shown here is derived from an EMBL/GenBank/DDBJ whole genome shotgun (WGS) entry which is preliminary data.</text>
</comment>
<accession>A0AAE1FXU3</accession>
<dbReference type="EMBL" id="JAWQEG010001207">
    <property type="protein sequence ID" value="KAK3881536.1"/>
    <property type="molecule type" value="Genomic_DNA"/>
</dbReference>
<proteinExistence type="predicted"/>
<evidence type="ECO:0000313" key="1">
    <source>
        <dbReference type="EMBL" id="KAK3881536.1"/>
    </source>
</evidence>
<dbReference type="AlphaFoldDB" id="A0AAE1FXU3"/>